<evidence type="ECO:0000313" key="1">
    <source>
        <dbReference type="EMBL" id="TYK66017.1"/>
    </source>
</evidence>
<dbReference type="RefSeq" id="WP_101345435.1">
    <property type="nucleotide sequence ID" value="NZ_PJAI02000006.1"/>
</dbReference>
<dbReference type="Proteomes" id="UP000815846">
    <property type="component" value="Unassembled WGS sequence"/>
</dbReference>
<gene>
    <name evidence="1" type="ORF">CWS31_007015</name>
</gene>
<comment type="caution">
    <text evidence="1">The sequence shown here is derived from an EMBL/GenBank/DDBJ whole genome shotgun (WGS) entry which is preliminary data.</text>
</comment>
<protein>
    <submittedName>
        <fullName evidence="1">Uncharacterized protein</fullName>
    </submittedName>
</protein>
<dbReference type="EMBL" id="PJAI02000006">
    <property type="protein sequence ID" value="TYK66017.1"/>
    <property type="molecule type" value="Genomic_DNA"/>
</dbReference>
<keyword evidence="2" id="KW-1185">Reference proteome</keyword>
<organism evidence="1 2">
    <name type="scientific">Colwellia echini</name>
    <dbReference type="NCBI Taxonomy" id="1982103"/>
    <lineage>
        <taxon>Bacteria</taxon>
        <taxon>Pseudomonadati</taxon>
        <taxon>Pseudomonadota</taxon>
        <taxon>Gammaproteobacteria</taxon>
        <taxon>Alteromonadales</taxon>
        <taxon>Colwelliaceae</taxon>
        <taxon>Colwellia</taxon>
    </lineage>
</organism>
<name>A0ABY3MXS3_9GAMM</name>
<accession>A0ABY3MXS3</accession>
<reference evidence="1 2" key="1">
    <citation type="submission" date="2019-08" db="EMBL/GenBank/DDBJ databases">
        <title>Microbe sample from Colwellia echini.</title>
        <authorList>
            <person name="Christiansen L."/>
            <person name="Pathiraja D."/>
            <person name="Schultz-Johansen M."/>
            <person name="Choi I.-G."/>
            <person name="Stougaard P."/>
        </authorList>
    </citation>
    <scope>NUCLEOTIDE SEQUENCE [LARGE SCALE GENOMIC DNA]</scope>
    <source>
        <strain evidence="1 2">A3</strain>
    </source>
</reference>
<proteinExistence type="predicted"/>
<evidence type="ECO:0000313" key="2">
    <source>
        <dbReference type="Proteomes" id="UP000815846"/>
    </source>
</evidence>
<sequence length="184" mass="21290">MTKAPIFQLTIKPNFNIFIDFHPIENIFRYLKGDGTGSLTLNTSDKKIIIGSLTVLFDYYEPSKHDIDDKLKVLGSLTYLKKMNCIESLWIDYDPQFREYELEITFKDTFDERSISGFCYCLLNLVSRSHKVITSTLSVEPMIFNVEVDDEFKLVLIGFEPTSGENDEVYEHPVSKPYCNLESL</sequence>